<protein>
    <recommendedName>
        <fullName evidence="3">Ribosome maturation factor RimP</fullName>
    </recommendedName>
</protein>
<dbReference type="SUPFAM" id="SSF75420">
    <property type="entry name" value="YhbC-like, N-terminal domain"/>
    <property type="match status" value="1"/>
</dbReference>
<evidence type="ECO:0000256" key="2">
    <source>
        <dbReference type="ARBA" id="ARBA00022517"/>
    </source>
</evidence>
<dbReference type="KEGG" id="gbi:PG2T_12450"/>
<evidence type="ECO:0000259" key="4">
    <source>
        <dbReference type="Pfam" id="PF02576"/>
    </source>
</evidence>
<evidence type="ECO:0000256" key="1">
    <source>
        <dbReference type="ARBA" id="ARBA00022490"/>
    </source>
</evidence>
<evidence type="ECO:0000259" key="5">
    <source>
        <dbReference type="Pfam" id="PF17384"/>
    </source>
</evidence>
<accession>A0A1B1YY89</accession>
<keyword evidence="2 3" id="KW-0690">Ribosome biogenesis</keyword>
<dbReference type="InterPro" id="IPR035956">
    <property type="entry name" value="RimP_N_sf"/>
</dbReference>
<dbReference type="InterPro" id="IPR028989">
    <property type="entry name" value="RimP_N"/>
</dbReference>
<dbReference type="Pfam" id="PF17384">
    <property type="entry name" value="DUF150_C"/>
    <property type="match status" value="1"/>
</dbReference>
<keyword evidence="1 3" id="KW-0963">Cytoplasm</keyword>
<organism evidence="6 7">
    <name type="scientific">Immundisolibacter cernigliae</name>
    <dbReference type="NCBI Taxonomy" id="1810504"/>
    <lineage>
        <taxon>Bacteria</taxon>
        <taxon>Pseudomonadati</taxon>
        <taxon>Pseudomonadota</taxon>
        <taxon>Gammaproteobacteria</taxon>
        <taxon>Immundisolibacterales</taxon>
        <taxon>Immundisolibacteraceae</taxon>
        <taxon>Immundisolibacter</taxon>
    </lineage>
</organism>
<feature type="domain" description="Ribosome maturation factor RimP N-terminal" evidence="4">
    <location>
        <begin position="2"/>
        <end position="75"/>
    </location>
</feature>
<dbReference type="CDD" id="cd01734">
    <property type="entry name" value="YlxS_C"/>
    <property type="match status" value="1"/>
</dbReference>
<dbReference type="HAMAP" id="MF_01077">
    <property type="entry name" value="RimP"/>
    <property type="match status" value="1"/>
</dbReference>
<dbReference type="PANTHER" id="PTHR33867">
    <property type="entry name" value="RIBOSOME MATURATION FACTOR RIMP"/>
    <property type="match status" value="1"/>
</dbReference>
<dbReference type="GO" id="GO:0005829">
    <property type="term" value="C:cytosol"/>
    <property type="evidence" value="ECO:0007669"/>
    <property type="project" value="TreeGrafter"/>
</dbReference>
<dbReference type="STRING" id="1810504.PG2T_12450"/>
<dbReference type="FunCoup" id="A0A1B1YY89">
    <property type="interactions" value="353"/>
</dbReference>
<evidence type="ECO:0000313" key="6">
    <source>
        <dbReference type="EMBL" id="ANX05633.1"/>
    </source>
</evidence>
<evidence type="ECO:0000256" key="3">
    <source>
        <dbReference type="HAMAP-Rule" id="MF_01077"/>
    </source>
</evidence>
<reference evidence="7" key="1">
    <citation type="submission" date="2016-03" db="EMBL/GenBank/DDBJ databases">
        <title>Complete genome sequence of Solimmundus cernigliae, representing a novel lineage of polycyclic aromatic hydrocarbon degraders within the Gammaproteobacteria.</title>
        <authorList>
            <person name="Singleton D.R."/>
            <person name="Dickey A.N."/>
            <person name="Scholl E.H."/>
            <person name="Wright F.A."/>
            <person name="Aitken M.D."/>
        </authorList>
    </citation>
    <scope>NUCLEOTIDE SEQUENCE [LARGE SCALE GENOMIC DNA]</scope>
    <source>
        <strain evidence="7">TR3.2</strain>
    </source>
</reference>
<feature type="domain" description="Ribosome maturation factor RimP C-terminal" evidence="5">
    <location>
        <begin position="78"/>
        <end position="142"/>
    </location>
</feature>
<comment type="subcellular location">
    <subcellularLocation>
        <location evidence="3">Cytoplasm</location>
    </subcellularLocation>
</comment>
<dbReference type="GO" id="GO:0006412">
    <property type="term" value="P:translation"/>
    <property type="evidence" value="ECO:0007669"/>
    <property type="project" value="TreeGrafter"/>
</dbReference>
<dbReference type="Proteomes" id="UP000092952">
    <property type="component" value="Chromosome"/>
</dbReference>
<dbReference type="SUPFAM" id="SSF74942">
    <property type="entry name" value="YhbC-like, C-terminal domain"/>
    <property type="match status" value="1"/>
</dbReference>
<dbReference type="Gene3D" id="3.30.300.70">
    <property type="entry name" value="RimP-like superfamily, N-terminal"/>
    <property type="match status" value="1"/>
</dbReference>
<dbReference type="InterPro" id="IPR036847">
    <property type="entry name" value="RimP_C_sf"/>
</dbReference>
<sequence>MGPALEKLGYELIQVEQIATRRPVLRLYIDLLADAGAGVTLDDCQKVSQYVSGLLDVEDPLPGAYALEVSSPGLDRPLVTAEHFRRFVGSEARLQLHRPLQGARRLRGRLCSEADGVIEIEVDGQRLSLPLAEIRAARLVPDLAAELRSKGDGH</sequence>
<dbReference type="Pfam" id="PF02576">
    <property type="entry name" value="RimP_N"/>
    <property type="match status" value="1"/>
</dbReference>
<name>A0A1B1YY89_9GAMM</name>
<dbReference type="FunFam" id="3.30.300.70:FF:000001">
    <property type="entry name" value="Ribosome maturation factor RimP"/>
    <property type="match status" value="1"/>
</dbReference>
<keyword evidence="7" id="KW-1185">Reference proteome</keyword>
<dbReference type="EMBL" id="CP014671">
    <property type="protein sequence ID" value="ANX05633.1"/>
    <property type="molecule type" value="Genomic_DNA"/>
</dbReference>
<comment type="function">
    <text evidence="3">Required for maturation of 30S ribosomal subunits.</text>
</comment>
<dbReference type="InterPro" id="IPR028998">
    <property type="entry name" value="RimP_C"/>
</dbReference>
<proteinExistence type="inferred from homology"/>
<dbReference type="PANTHER" id="PTHR33867:SF1">
    <property type="entry name" value="RIBOSOME MATURATION FACTOR RIMP"/>
    <property type="match status" value="1"/>
</dbReference>
<dbReference type="Gene3D" id="2.30.30.180">
    <property type="entry name" value="Ribosome maturation factor RimP, C-terminal domain"/>
    <property type="match status" value="1"/>
</dbReference>
<comment type="similarity">
    <text evidence="3">Belongs to the RimP family.</text>
</comment>
<dbReference type="InParanoid" id="A0A1B1YY89"/>
<dbReference type="AlphaFoldDB" id="A0A1B1YY89"/>
<gene>
    <name evidence="3" type="primary">rimP</name>
    <name evidence="6" type="ORF">PG2T_12450</name>
</gene>
<dbReference type="GO" id="GO:0000028">
    <property type="term" value="P:ribosomal small subunit assembly"/>
    <property type="evidence" value="ECO:0007669"/>
    <property type="project" value="TreeGrafter"/>
</dbReference>
<dbReference type="InterPro" id="IPR003728">
    <property type="entry name" value="Ribosome_maturation_RimP"/>
</dbReference>
<evidence type="ECO:0000313" key="7">
    <source>
        <dbReference type="Proteomes" id="UP000092952"/>
    </source>
</evidence>